<accession>A0A433VD63</accession>
<sequence>MQTYNETQLQEKILGELKEIACSLNVKPPGDARIKANWILVILGAMPSKVTNLSSKETQLIAHGNIYRVFFQGKYIGYVGKCEKPYFAVGESWRVHGGIWTIAHTKQEGVEILKEYAHKFTPSVADFPMRLLESL</sequence>
<organism evidence="1 2">
    <name type="scientific">Dulcicalothrix desertica PCC 7102</name>
    <dbReference type="NCBI Taxonomy" id="232991"/>
    <lineage>
        <taxon>Bacteria</taxon>
        <taxon>Bacillati</taxon>
        <taxon>Cyanobacteriota</taxon>
        <taxon>Cyanophyceae</taxon>
        <taxon>Nostocales</taxon>
        <taxon>Calotrichaceae</taxon>
        <taxon>Dulcicalothrix</taxon>
    </lineage>
</organism>
<dbReference type="RefSeq" id="WP_127083224.1">
    <property type="nucleotide sequence ID" value="NZ_RSCL01000012.1"/>
</dbReference>
<reference evidence="1" key="1">
    <citation type="submission" date="2018-12" db="EMBL/GenBank/DDBJ databases">
        <authorList>
            <person name="Will S."/>
            <person name="Neumann-Schaal M."/>
            <person name="Henke P."/>
        </authorList>
    </citation>
    <scope>NUCLEOTIDE SEQUENCE</scope>
    <source>
        <strain evidence="1">PCC 7102</strain>
    </source>
</reference>
<proteinExistence type="predicted"/>
<protein>
    <submittedName>
        <fullName evidence="1">Uncharacterized protein</fullName>
    </submittedName>
</protein>
<dbReference type="EMBL" id="RSCL01000012">
    <property type="protein sequence ID" value="RUT03959.1"/>
    <property type="molecule type" value="Genomic_DNA"/>
</dbReference>
<dbReference type="Proteomes" id="UP000271624">
    <property type="component" value="Unassembled WGS sequence"/>
</dbReference>
<keyword evidence="2" id="KW-1185">Reference proteome</keyword>
<name>A0A433VD63_9CYAN</name>
<dbReference type="AlphaFoldDB" id="A0A433VD63"/>
<evidence type="ECO:0000313" key="2">
    <source>
        <dbReference type="Proteomes" id="UP000271624"/>
    </source>
</evidence>
<comment type="caution">
    <text evidence="1">The sequence shown here is derived from an EMBL/GenBank/DDBJ whole genome shotgun (WGS) entry which is preliminary data.</text>
</comment>
<gene>
    <name evidence="1" type="ORF">DSM106972_048730</name>
</gene>
<evidence type="ECO:0000313" key="1">
    <source>
        <dbReference type="EMBL" id="RUT03959.1"/>
    </source>
</evidence>
<dbReference type="OrthoDB" id="519705at2"/>
<reference evidence="1" key="2">
    <citation type="journal article" date="2019" name="Genome Biol. Evol.">
        <title>Day and night: Metabolic profiles and evolutionary relationships of six axenic non-marine cyanobacteria.</title>
        <authorList>
            <person name="Will S.E."/>
            <person name="Henke P."/>
            <person name="Boedeker C."/>
            <person name="Huang S."/>
            <person name="Brinkmann H."/>
            <person name="Rohde M."/>
            <person name="Jarek M."/>
            <person name="Friedl T."/>
            <person name="Seufert S."/>
            <person name="Schumacher M."/>
            <person name="Overmann J."/>
            <person name="Neumann-Schaal M."/>
            <person name="Petersen J."/>
        </authorList>
    </citation>
    <scope>NUCLEOTIDE SEQUENCE [LARGE SCALE GENOMIC DNA]</scope>
    <source>
        <strain evidence="1">PCC 7102</strain>
    </source>
</reference>